<evidence type="ECO:0000313" key="1">
    <source>
        <dbReference type="EMBL" id="KZV45067.1"/>
    </source>
</evidence>
<protein>
    <submittedName>
        <fullName evidence="1">Uncharacterized protein</fullName>
    </submittedName>
</protein>
<dbReference type="AlphaFoldDB" id="A0A2Z7CGR3"/>
<reference evidence="1 2" key="1">
    <citation type="journal article" date="2015" name="Proc. Natl. Acad. Sci. U.S.A.">
        <title>The resurrection genome of Boea hygrometrica: A blueprint for survival of dehydration.</title>
        <authorList>
            <person name="Xiao L."/>
            <person name="Yang G."/>
            <person name="Zhang L."/>
            <person name="Yang X."/>
            <person name="Zhao S."/>
            <person name="Ji Z."/>
            <person name="Zhou Q."/>
            <person name="Hu M."/>
            <person name="Wang Y."/>
            <person name="Chen M."/>
            <person name="Xu Y."/>
            <person name="Jin H."/>
            <person name="Xiao X."/>
            <person name="Hu G."/>
            <person name="Bao F."/>
            <person name="Hu Y."/>
            <person name="Wan P."/>
            <person name="Li L."/>
            <person name="Deng X."/>
            <person name="Kuang T."/>
            <person name="Xiang C."/>
            <person name="Zhu J.K."/>
            <person name="Oliver M.J."/>
            <person name="He Y."/>
        </authorList>
    </citation>
    <scope>NUCLEOTIDE SEQUENCE [LARGE SCALE GENOMIC DNA]</scope>
    <source>
        <strain evidence="2">cv. XS01</strain>
    </source>
</reference>
<dbReference type="Proteomes" id="UP000250235">
    <property type="component" value="Unassembled WGS sequence"/>
</dbReference>
<sequence length="83" mass="9173">MSANLVEAPRYNISYATSANLVATAKRWKHAMHTTAIATGELTSVDGLKHHATTYHMPHQQIWSLPLNAGNTLCTQQRSLQES</sequence>
<evidence type="ECO:0000313" key="2">
    <source>
        <dbReference type="Proteomes" id="UP000250235"/>
    </source>
</evidence>
<gene>
    <name evidence="1" type="ORF">F511_12665</name>
</gene>
<keyword evidence="2" id="KW-1185">Reference proteome</keyword>
<organism evidence="1 2">
    <name type="scientific">Dorcoceras hygrometricum</name>
    <dbReference type="NCBI Taxonomy" id="472368"/>
    <lineage>
        <taxon>Eukaryota</taxon>
        <taxon>Viridiplantae</taxon>
        <taxon>Streptophyta</taxon>
        <taxon>Embryophyta</taxon>
        <taxon>Tracheophyta</taxon>
        <taxon>Spermatophyta</taxon>
        <taxon>Magnoliopsida</taxon>
        <taxon>eudicotyledons</taxon>
        <taxon>Gunneridae</taxon>
        <taxon>Pentapetalae</taxon>
        <taxon>asterids</taxon>
        <taxon>lamiids</taxon>
        <taxon>Lamiales</taxon>
        <taxon>Gesneriaceae</taxon>
        <taxon>Didymocarpoideae</taxon>
        <taxon>Trichosporeae</taxon>
        <taxon>Loxocarpinae</taxon>
        <taxon>Dorcoceras</taxon>
    </lineage>
</organism>
<dbReference type="EMBL" id="KQ996432">
    <property type="protein sequence ID" value="KZV45067.1"/>
    <property type="molecule type" value="Genomic_DNA"/>
</dbReference>
<proteinExistence type="predicted"/>
<name>A0A2Z7CGR3_9LAMI</name>
<accession>A0A2Z7CGR3</accession>